<reference evidence="2" key="1">
    <citation type="submission" date="2013-09" db="EMBL/GenBank/DDBJ databases">
        <title>Corchorus olitorius genome sequencing.</title>
        <authorList>
            <person name="Alam M."/>
            <person name="Haque M.S."/>
            <person name="Islam M.S."/>
            <person name="Emdad E.M."/>
            <person name="Islam M.M."/>
            <person name="Ahmed B."/>
            <person name="Halim A."/>
            <person name="Hossen Q.M.M."/>
            <person name="Hossain M.Z."/>
            <person name="Ahmed R."/>
            <person name="Khan M.M."/>
            <person name="Islam R."/>
            <person name="Rashid M.M."/>
            <person name="Khan S.A."/>
            <person name="Rahman M.S."/>
            <person name="Alam M."/>
            <person name="Yahiya A.S."/>
            <person name="Khan M.S."/>
            <person name="Azam M.S."/>
            <person name="Haque T."/>
            <person name="Lashkar M.Z.H."/>
            <person name="Akhand A.I."/>
            <person name="Morshed G."/>
            <person name="Roy S."/>
            <person name="Uddin K.S."/>
            <person name="Rabeya T."/>
            <person name="Hossain A.S."/>
            <person name="Chowdhury A."/>
            <person name="Snigdha A.R."/>
            <person name="Mortoza M.S."/>
            <person name="Matin S.A."/>
            <person name="Hoque S.M.E."/>
            <person name="Islam M.K."/>
            <person name="Roy D.K."/>
            <person name="Haider R."/>
            <person name="Moosa M.M."/>
            <person name="Elias S.M."/>
            <person name="Hasan A.M."/>
            <person name="Jahan S."/>
            <person name="Shafiuddin M."/>
            <person name="Mahmood N."/>
            <person name="Shommy N.S."/>
        </authorList>
    </citation>
    <scope>NUCLEOTIDE SEQUENCE [LARGE SCALE GENOMIC DNA]</scope>
    <source>
        <strain evidence="2">cv. O-4</strain>
    </source>
</reference>
<dbReference type="EMBL" id="AWUE01019010">
    <property type="protein sequence ID" value="OMO77073.1"/>
    <property type="molecule type" value="Genomic_DNA"/>
</dbReference>
<keyword evidence="2" id="KW-1185">Reference proteome</keyword>
<dbReference type="Proteomes" id="UP000187203">
    <property type="component" value="Unassembled WGS sequence"/>
</dbReference>
<dbReference type="AlphaFoldDB" id="A0A1R3I3C2"/>
<name>A0A1R3I3C2_9ROSI</name>
<proteinExistence type="predicted"/>
<evidence type="ECO:0000313" key="2">
    <source>
        <dbReference type="Proteomes" id="UP000187203"/>
    </source>
</evidence>
<gene>
    <name evidence="1" type="ORF">COLO4_25366</name>
</gene>
<evidence type="ECO:0000313" key="1">
    <source>
        <dbReference type="EMBL" id="OMO77073.1"/>
    </source>
</evidence>
<accession>A0A1R3I3C2</accession>
<comment type="caution">
    <text evidence="1">The sequence shown here is derived from an EMBL/GenBank/DDBJ whole genome shotgun (WGS) entry which is preliminary data.</text>
</comment>
<protein>
    <submittedName>
        <fullName evidence="1">Uncharacterized protein</fullName>
    </submittedName>
</protein>
<sequence length="85" mass="9762">MKFEVWQINEVTSRDQLGFSLSREHRHRDCNRFGFRFPVENVGGGKHHEAGGRAFHGSWQASVACFLGPSQQTQTNKDHYYTGVH</sequence>
<organism evidence="1 2">
    <name type="scientific">Corchorus olitorius</name>
    <dbReference type="NCBI Taxonomy" id="93759"/>
    <lineage>
        <taxon>Eukaryota</taxon>
        <taxon>Viridiplantae</taxon>
        <taxon>Streptophyta</taxon>
        <taxon>Embryophyta</taxon>
        <taxon>Tracheophyta</taxon>
        <taxon>Spermatophyta</taxon>
        <taxon>Magnoliopsida</taxon>
        <taxon>eudicotyledons</taxon>
        <taxon>Gunneridae</taxon>
        <taxon>Pentapetalae</taxon>
        <taxon>rosids</taxon>
        <taxon>malvids</taxon>
        <taxon>Malvales</taxon>
        <taxon>Malvaceae</taxon>
        <taxon>Grewioideae</taxon>
        <taxon>Apeibeae</taxon>
        <taxon>Corchorus</taxon>
    </lineage>
</organism>